<gene>
    <name evidence="6" type="ORF">LX12_001635</name>
</gene>
<proteinExistence type="predicted"/>
<keyword evidence="7" id="KW-1185">Reference proteome</keyword>
<name>A0ABT1H3V4_9NOCA</name>
<evidence type="ECO:0000256" key="2">
    <source>
        <dbReference type="ARBA" id="ARBA00022729"/>
    </source>
</evidence>
<dbReference type="InterPro" id="IPR025971">
    <property type="entry name" value="LppP/LprE"/>
</dbReference>
<keyword evidence="2" id="KW-0732">Signal</keyword>
<sequence>MQNASTCDPGGPSAATVARDAATIVQPRDSRWVPDPDVGRGGDFCDGLSWVAVEGANSFFPARSRQLLIYHDGTFQGTAIRCEAFRGQEVSSTASDAIRVTYRFVDLSIPEQSRKQDPLGRATVTFRWNGSRVVMDGSLPYAFTKGQC</sequence>
<accession>A0ABT1H3V4</accession>
<protein>
    <submittedName>
        <fullName evidence="6">LppP/LprE lipoprotein</fullName>
    </submittedName>
</protein>
<keyword evidence="5 6" id="KW-0449">Lipoprotein</keyword>
<comment type="caution">
    <text evidence="6">The sequence shown here is derived from an EMBL/GenBank/DDBJ whole genome shotgun (WGS) entry which is preliminary data.</text>
</comment>
<evidence type="ECO:0000256" key="3">
    <source>
        <dbReference type="ARBA" id="ARBA00023136"/>
    </source>
</evidence>
<dbReference type="Pfam" id="PF14041">
    <property type="entry name" value="Lipoprotein_21"/>
    <property type="match status" value="1"/>
</dbReference>
<keyword evidence="1" id="KW-1003">Cell membrane</keyword>
<evidence type="ECO:0000313" key="6">
    <source>
        <dbReference type="EMBL" id="MCP2160448.1"/>
    </source>
</evidence>
<evidence type="ECO:0000256" key="5">
    <source>
        <dbReference type="ARBA" id="ARBA00023288"/>
    </source>
</evidence>
<dbReference type="EMBL" id="JAMTCG010000003">
    <property type="protein sequence ID" value="MCP2160448.1"/>
    <property type="molecule type" value="Genomic_DNA"/>
</dbReference>
<evidence type="ECO:0000313" key="7">
    <source>
        <dbReference type="Proteomes" id="UP001205740"/>
    </source>
</evidence>
<keyword evidence="4" id="KW-0564">Palmitate</keyword>
<reference evidence="6 7" key="1">
    <citation type="submission" date="2022-06" db="EMBL/GenBank/DDBJ databases">
        <title>Genomic Encyclopedia of Archaeal and Bacterial Type Strains, Phase II (KMG-II): from individual species to whole genera.</title>
        <authorList>
            <person name="Goeker M."/>
        </authorList>
    </citation>
    <scope>NUCLEOTIDE SEQUENCE [LARGE SCALE GENOMIC DNA]</scope>
    <source>
        <strain evidence="6 7">DSM 45037</strain>
    </source>
</reference>
<evidence type="ECO:0000256" key="1">
    <source>
        <dbReference type="ARBA" id="ARBA00022475"/>
    </source>
</evidence>
<dbReference type="Proteomes" id="UP001205740">
    <property type="component" value="Unassembled WGS sequence"/>
</dbReference>
<evidence type="ECO:0000256" key="4">
    <source>
        <dbReference type="ARBA" id="ARBA00023139"/>
    </source>
</evidence>
<organism evidence="6 7">
    <name type="scientific">Williamsia serinedens</name>
    <dbReference type="NCBI Taxonomy" id="391736"/>
    <lineage>
        <taxon>Bacteria</taxon>
        <taxon>Bacillati</taxon>
        <taxon>Actinomycetota</taxon>
        <taxon>Actinomycetes</taxon>
        <taxon>Mycobacteriales</taxon>
        <taxon>Nocardiaceae</taxon>
        <taxon>Williamsia</taxon>
    </lineage>
</organism>
<keyword evidence="3" id="KW-0472">Membrane</keyword>